<gene>
    <name evidence="4" type="ORF">SAMN05216554_1267</name>
</gene>
<keyword evidence="2" id="KW-0812">Transmembrane</keyword>
<dbReference type="SMART" id="SM00332">
    <property type="entry name" value="PP2Cc"/>
    <property type="match status" value="1"/>
</dbReference>
<evidence type="ECO:0000313" key="4">
    <source>
        <dbReference type="EMBL" id="SDY71524.1"/>
    </source>
</evidence>
<keyword evidence="5" id="KW-1185">Reference proteome</keyword>
<accession>A0A1H3M5F1</accession>
<dbReference type="STRING" id="381665.SAMN05216554_1267"/>
<feature type="region of interest" description="Disordered" evidence="1">
    <location>
        <begin position="416"/>
        <end position="448"/>
    </location>
</feature>
<dbReference type="Pfam" id="PF13672">
    <property type="entry name" value="PP2C_2"/>
    <property type="match status" value="1"/>
</dbReference>
<feature type="domain" description="PPM-type phosphatase" evidence="3">
    <location>
        <begin position="5"/>
        <end position="239"/>
    </location>
</feature>
<dbReference type="SUPFAM" id="SSF81606">
    <property type="entry name" value="PP2C-like"/>
    <property type="match status" value="1"/>
</dbReference>
<dbReference type="InterPro" id="IPR036457">
    <property type="entry name" value="PPM-type-like_dom_sf"/>
</dbReference>
<organism evidence="4 5">
    <name type="scientific">Herbiconiux ginsengi</name>
    <dbReference type="NCBI Taxonomy" id="381665"/>
    <lineage>
        <taxon>Bacteria</taxon>
        <taxon>Bacillati</taxon>
        <taxon>Actinomycetota</taxon>
        <taxon>Actinomycetes</taxon>
        <taxon>Micrococcales</taxon>
        <taxon>Microbacteriaceae</taxon>
        <taxon>Herbiconiux</taxon>
    </lineage>
</organism>
<dbReference type="GO" id="GO:0004722">
    <property type="term" value="F:protein serine/threonine phosphatase activity"/>
    <property type="evidence" value="ECO:0007669"/>
    <property type="project" value="InterPro"/>
</dbReference>
<evidence type="ECO:0000259" key="3">
    <source>
        <dbReference type="PROSITE" id="PS51746"/>
    </source>
</evidence>
<evidence type="ECO:0000256" key="1">
    <source>
        <dbReference type="SAM" id="MobiDB-lite"/>
    </source>
</evidence>
<dbReference type="PROSITE" id="PS51746">
    <property type="entry name" value="PPM_2"/>
    <property type="match status" value="1"/>
</dbReference>
<dbReference type="Gene3D" id="3.60.40.10">
    <property type="entry name" value="PPM-type phosphatase domain"/>
    <property type="match status" value="1"/>
</dbReference>
<dbReference type="PANTHER" id="PTHR47992">
    <property type="entry name" value="PROTEIN PHOSPHATASE"/>
    <property type="match status" value="1"/>
</dbReference>
<evidence type="ECO:0000313" key="5">
    <source>
        <dbReference type="Proteomes" id="UP000198891"/>
    </source>
</evidence>
<dbReference type="AlphaFoldDB" id="A0A1H3M5F1"/>
<dbReference type="EMBL" id="FNPZ01000001">
    <property type="protein sequence ID" value="SDY71524.1"/>
    <property type="molecule type" value="Genomic_DNA"/>
</dbReference>
<dbReference type="InterPro" id="IPR001932">
    <property type="entry name" value="PPM-type_phosphatase-like_dom"/>
</dbReference>
<protein>
    <submittedName>
        <fullName evidence="4">Protein phosphatase</fullName>
    </submittedName>
</protein>
<feature type="transmembrane region" description="Helical" evidence="2">
    <location>
        <begin position="318"/>
        <end position="339"/>
    </location>
</feature>
<dbReference type="CDD" id="cd00143">
    <property type="entry name" value="PP2Cc"/>
    <property type="match status" value="1"/>
</dbReference>
<dbReference type="OrthoDB" id="9801841at2"/>
<feature type="region of interest" description="Disordered" evidence="1">
    <location>
        <begin position="275"/>
        <end position="297"/>
    </location>
</feature>
<name>A0A1H3M5F1_9MICO</name>
<sequence>MAIVTVSAAVSHVGKIRSNNQDSGFAGETLFAVADGMGGHAGGDVASALALKRLAEIDGHYNSAVDAEFALQEAIVAANAVLTETVYEHPELTGMGTTLSALVRVGHSVALAHIGDSRVYRLRDDVLTQITIDHTFVQRLVDSGRITPEEAKTHPRRSVLMRVLGDVDAAPEVDLQVMDTRPGDRWMLCSDGLSGVVERDDIEKILKNNIAPKDAANALIKESLDHGAPDNVTVVVVDVHQSFESPEATPVMVGSAAQPIAFEKPAGRRPTRMTGIPGLRLHPRGPASTEPSHFEPESDDYLDELIEEDRRRSRRRKVTWLVGVLVVLALIAGGLYAGYRWTQTRYYVGESNGTVAIFQGVQQTVGPMALSHVFQETDIPTDALPPFNQRQVENTISADSVTAALEIVKRLSDAAASGVADSTDGDGTSTGTPPPTPGPTTTPNGTAP</sequence>
<evidence type="ECO:0000256" key="2">
    <source>
        <dbReference type="SAM" id="Phobius"/>
    </source>
</evidence>
<feature type="compositionally biased region" description="Low complexity" evidence="1">
    <location>
        <begin position="416"/>
        <end position="431"/>
    </location>
</feature>
<keyword evidence="2" id="KW-1133">Transmembrane helix</keyword>
<dbReference type="SMART" id="SM00331">
    <property type="entry name" value="PP2C_SIG"/>
    <property type="match status" value="1"/>
</dbReference>
<dbReference type="InterPro" id="IPR015655">
    <property type="entry name" value="PP2C"/>
</dbReference>
<dbReference type="RefSeq" id="WP_092550277.1">
    <property type="nucleotide sequence ID" value="NZ_FNPZ01000001.1"/>
</dbReference>
<keyword evidence="2" id="KW-0472">Membrane</keyword>
<dbReference type="Proteomes" id="UP000198891">
    <property type="component" value="Unassembled WGS sequence"/>
</dbReference>
<proteinExistence type="predicted"/>
<reference evidence="4 5" key="1">
    <citation type="submission" date="2016-10" db="EMBL/GenBank/DDBJ databases">
        <authorList>
            <person name="de Groot N.N."/>
        </authorList>
    </citation>
    <scope>NUCLEOTIDE SEQUENCE [LARGE SCALE GENOMIC DNA]</scope>
    <source>
        <strain evidence="4 5">CGMCC 4.3491</strain>
    </source>
</reference>